<organism evidence="2 3">
    <name type="scientific">Aphis craccivora</name>
    <name type="common">Cowpea aphid</name>
    <dbReference type="NCBI Taxonomy" id="307492"/>
    <lineage>
        <taxon>Eukaryota</taxon>
        <taxon>Metazoa</taxon>
        <taxon>Ecdysozoa</taxon>
        <taxon>Arthropoda</taxon>
        <taxon>Hexapoda</taxon>
        <taxon>Insecta</taxon>
        <taxon>Pterygota</taxon>
        <taxon>Neoptera</taxon>
        <taxon>Paraneoptera</taxon>
        <taxon>Hemiptera</taxon>
        <taxon>Sternorrhyncha</taxon>
        <taxon>Aphidomorpha</taxon>
        <taxon>Aphidoidea</taxon>
        <taxon>Aphididae</taxon>
        <taxon>Aphidini</taxon>
        <taxon>Aphis</taxon>
        <taxon>Aphis</taxon>
    </lineage>
</organism>
<accession>A0A6G0VXW0</accession>
<evidence type="ECO:0000313" key="3">
    <source>
        <dbReference type="Proteomes" id="UP000478052"/>
    </source>
</evidence>
<comment type="caution">
    <text evidence="2">The sequence shown here is derived from an EMBL/GenBank/DDBJ whole genome shotgun (WGS) entry which is preliminary data.</text>
</comment>
<dbReference type="Pfam" id="PF21738">
    <property type="entry name" value="DJR-like_dom"/>
    <property type="match status" value="1"/>
</dbReference>
<name>A0A6G0VXW0_APHCR</name>
<dbReference type="InterPro" id="IPR049512">
    <property type="entry name" value="DJR-like_dom"/>
</dbReference>
<evidence type="ECO:0000259" key="1">
    <source>
        <dbReference type="Pfam" id="PF21738"/>
    </source>
</evidence>
<proteinExistence type="predicted"/>
<dbReference type="Proteomes" id="UP000478052">
    <property type="component" value="Unassembled WGS sequence"/>
</dbReference>
<protein>
    <recommendedName>
        <fullName evidence="1">Double jelly roll-like domain-containing protein</fullName>
    </recommendedName>
</protein>
<dbReference type="EMBL" id="VUJU01010877">
    <property type="protein sequence ID" value="KAF0712598.1"/>
    <property type="molecule type" value="Genomic_DNA"/>
</dbReference>
<dbReference type="OrthoDB" id="6757630at2759"/>
<sequence>MSHITVDDEGRSFETFEYPEMGTTTKAVWNFKTKPRFNLVGLQNGRKNQLTKYCSVFDKCDLTNVKVFSQLKSLSYIFVCSEHLFYREIAKC</sequence>
<reference evidence="2 3" key="1">
    <citation type="submission" date="2019-08" db="EMBL/GenBank/DDBJ databases">
        <title>Whole genome of Aphis craccivora.</title>
        <authorList>
            <person name="Voronova N.V."/>
            <person name="Shulinski R.S."/>
            <person name="Bandarenka Y.V."/>
            <person name="Zhorov D.G."/>
            <person name="Warner D."/>
        </authorList>
    </citation>
    <scope>NUCLEOTIDE SEQUENCE [LARGE SCALE GENOMIC DNA]</scope>
    <source>
        <strain evidence="2">180601</strain>
        <tissue evidence="2">Whole Body</tissue>
    </source>
</reference>
<dbReference type="AlphaFoldDB" id="A0A6G0VXW0"/>
<feature type="domain" description="Double jelly roll-like" evidence="1">
    <location>
        <begin position="11"/>
        <end position="76"/>
    </location>
</feature>
<evidence type="ECO:0000313" key="2">
    <source>
        <dbReference type="EMBL" id="KAF0712598.1"/>
    </source>
</evidence>
<keyword evidence="3" id="KW-1185">Reference proteome</keyword>
<gene>
    <name evidence="2" type="ORF">FWK35_00024502</name>
</gene>